<feature type="transmembrane region" description="Helical" evidence="1">
    <location>
        <begin position="159"/>
        <end position="183"/>
    </location>
</feature>
<keyword evidence="1" id="KW-0472">Membrane</keyword>
<accession>K7KMR7</accession>
<evidence type="ECO:0000256" key="1">
    <source>
        <dbReference type="SAM" id="Phobius"/>
    </source>
</evidence>
<keyword evidence="1" id="KW-1133">Transmembrane helix</keyword>
<dbReference type="EMBL" id="CM000838">
    <property type="protein sequence ID" value="KRH57095.1"/>
    <property type="molecule type" value="Genomic_DNA"/>
</dbReference>
<dbReference type="PaxDb" id="3847-GLYMA05G02393.1"/>
<dbReference type="GeneID" id="100819863"/>
<dbReference type="PANTHER" id="PTHR33918">
    <property type="entry name" value="OS01G0704200 PROTEIN"/>
    <property type="match status" value="1"/>
</dbReference>
<dbReference type="eggNOG" id="ENOG502QRT5">
    <property type="taxonomic scope" value="Eukaryota"/>
</dbReference>
<dbReference type="KEGG" id="gmx:100819863"/>
<reference evidence="3" key="2">
    <citation type="submission" date="2018-02" db="UniProtKB">
        <authorList>
            <consortium name="EnsemblPlants"/>
        </authorList>
    </citation>
    <scope>IDENTIFICATION</scope>
    <source>
        <strain evidence="3">Williams 82</strain>
    </source>
</reference>
<feature type="transmembrane region" description="Helical" evidence="1">
    <location>
        <begin position="350"/>
        <end position="373"/>
    </location>
</feature>
<keyword evidence="4" id="KW-1185">Reference proteome</keyword>
<evidence type="ECO:0000313" key="4">
    <source>
        <dbReference type="Proteomes" id="UP000008827"/>
    </source>
</evidence>
<evidence type="ECO:0000313" key="2">
    <source>
        <dbReference type="EMBL" id="KRH57095.1"/>
    </source>
</evidence>
<keyword evidence="1" id="KW-0812">Transmembrane</keyword>
<dbReference type="HOGENOM" id="CLU_055358_0_0_1"/>
<dbReference type="OrthoDB" id="1927955at2759"/>
<reference evidence="2" key="3">
    <citation type="submission" date="2018-07" db="EMBL/GenBank/DDBJ databases">
        <title>WGS assembly of Glycine max.</title>
        <authorList>
            <person name="Schmutz J."/>
            <person name="Cannon S."/>
            <person name="Schlueter J."/>
            <person name="Ma J."/>
            <person name="Mitros T."/>
            <person name="Nelson W."/>
            <person name="Hyten D."/>
            <person name="Song Q."/>
            <person name="Thelen J."/>
            <person name="Cheng J."/>
            <person name="Xu D."/>
            <person name="Hellsten U."/>
            <person name="May G."/>
            <person name="Yu Y."/>
            <person name="Sakurai T."/>
            <person name="Umezawa T."/>
            <person name="Bhattacharyya M."/>
            <person name="Sandhu D."/>
            <person name="Valliyodan B."/>
            <person name="Lindquist E."/>
            <person name="Peto M."/>
            <person name="Grant D."/>
            <person name="Shu S."/>
            <person name="Goodstein D."/>
            <person name="Barry K."/>
            <person name="Futrell-Griggs M."/>
            <person name="Abernathy B."/>
            <person name="Du J."/>
            <person name="Tian Z."/>
            <person name="Zhu L."/>
            <person name="Gill N."/>
            <person name="Joshi T."/>
            <person name="Libault M."/>
            <person name="Sethuraman A."/>
            <person name="Zhang X."/>
            <person name="Shinozaki K."/>
            <person name="Nguyen H."/>
            <person name="Wing R."/>
            <person name="Cregan P."/>
            <person name="Specht J."/>
            <person name="Grimwood J."/>
            <person name="Rokhsar D."/>
            <person name="Stacey G."/>
            <person name="Shoemaker R."/>
            <person name="Jackson S."/>
        </authorList>
    </citation>
    <scope>NUCLEOTIDE SEQUENCE</scope>
    <source>
        <tissue evidence="2">Callus</tissue>
    </source>
</reference>
<dbReference type="EnsemblPlants" id="KRH57095">
    <property type="protein sequence ID" value="KRH57095"/>
    <property type="gene ID" value="GLYMA_05G039300"/>
</dbReference>
<reference evidence="2 3" key="1">
    <citation type="journal article" date="2010" name="Nature">
        <title>Genome sequence of the palaeopolyploid soybean.</title>
        <authorList>
            <person name="Schmutz J."/>
            <person name="Cannon S.B."/>
            <person name="Schlueter J."/>
            <person name="Ma J."/>
            <person name="Mitros T."/>
            <person name="Nelson W."/>
            <person name="Hyten D.L."/>
            <person name="Song Q."/>
            <person name="Thelen J.J."/>
            <person name="Cheng J."/>
            <person name="Xu D."/>
            <person name="Hellsten U."/>
            <person name="May G.D."/>
            <person name="Yu Y."/>
            <person name="Sakurai T."/>
            <person name="Umezawa T."/>
            <person name="Bhattacharyya M.K."/>
            <person name="Sandhu D."/>
            <person name="Valliyodan B."/>
            <person name="Lindquist E."/>
            <person name="Peto M."/>
            <person name="Grant D."/>
            <person name="Shu S."/>
            <person name="Goodstein D."/>
            <person name="Barry K."/>
            <person name="Futrell-Griggs M."/>
            <person name="Abernathy B."/>
            <person name="Du J."/>
            <person name="Tian Z."/>
            <person name="Zhu L."/>
            <person name="Gill N."/>
            <person name="Joshi T."/>
            <person name="Libault M."/>
            <person name="Sethuraman A."/>
            <person name="Zhang X.-C."/>
            <person name="Shinozaki K."/>
            <person name="Nguyen H.T."/>
            <person name="Wing R.A."/>
            <person name="Cregan P."/>
            <person name="Specht J."/>
            <person name="Grimwood J."/>
            <person name="Rokhsar D."/>
            <person name="Stacey G."/>
            <person name="Shoemaker R.C."/>
            <person name="Jackson S.A."/>
        </authorList>
    </citation>
    <scope>NUCLEOTIDE SEQUENCE [LARGE SCALE GENOMIC DNA]</scope>
    <source>
        <strain evidence="3">cv. Williams 82</strain>
        <tissue evidence="2">Callus</tissue>
    </source>
</reference>
<feature type="transmembrane region" description="Helical" evidence="1">
    <location>
        <begin position="243"/>
        <end position="267"/>
    </location>
</feature>
<name>K7KMR7_SOYBN</name>
<dbReference type="AlphaFoldDB" id="K7KMR7"/>
<organism evidence="2">
    <name type="scientific">Glycine max</name>
    <name type="common">Soybean</name>
    <name type="synonym">Glycine hispida</name>
    <dbReference type="NCBI Taxonomy" id="3847"/>
    <lineage>
        <taxon>Eukaryota</taxon>
        <taxon>Viridiplantae</taxon>
        <taxon>Streptophyta</taxon>
        <taxon>Embryophyta</taxon>
        <taxon>Tracheophyta</taxon>
        <taxon>Spermatophyta</taxon>
        <taxon>Magnoliopsida</taxon>
        <taxon>eudicotyledons</taxon>
        <taxon>Gunneridae</taxon>
        <taxon>Pentapetalae</taxon>
        <taxon>rosids</taxon>
        <taxon>fabids</taxon>
        <taxon>Fabales</taxon>
        <taxon>Fabaceae</taxon>
        <taxon>Papilionoideae</taxon>
        <taxon>50 kb inversion clade</taxon>
        <taxon>NPAAA clade</taxon>
        <taxon>indigoferoid/millettioid clade</taxon>
        <taxon>Phaseoleae</taxon>
        <taxon>Glycine</taxon>
        <taxon>Glycine subgen. Soja</taxon>
    </lineage>
</organism>
<proteinExistence type="predicted"/>
<dbReference type="Gramene" id="KRH57095">
    <property type="protein sequence ID" value="KRH57095"/>
    <property type="gene ID" value="GLYMA_05G039300"/>
</dbReference>
<evidence type="ECO:0000313" key="3">
    <source>
        <dbReference type="EnsemblPlants" id="KRH57095"/>
    </source>
</evidence>
<dbReference type="PANTHER" id="PTHR33918:SF2">
    <property type="entry name" value="OS01G0704200 PROTEIN"/>
    <property type="match status" value="1"/>
</dbReference>
<protein>
    <submittedName>
        <fullName evidence="2 3">Uncharacterized protein</fullName>
    </submittedName>
</protein>
<sequence>MRCPEKVTNSIQIKLKESLSHSPFSCLRSPMAAIIDCSSSSPFGYFQLNTNPKLRLSQFVNQQNAAHLTSKDKSYGHIFGVPKLRSRLQTPQTALVVGSEDHSHISGLQRATKDTFQIGNSSFHISGNDGKPAVSFCNRPFSRDNEVISSDSEWIRNTLSWFIGPVVLVASFCFPLICLPKMISNIFGSTVSKALLLSFSQEAIFYCGVAVFLLLLDHLMRPKQLDPSANKSDTLSLQLGKEYFYSIASMMIRQLGITIPMVTLGLTWPWNGHVIPVTLAPYMVGVFVQSAFEMLALYWKSPSWPAIPFIFHVYRLHQIHKATLSLTFLLYDLAEAEKVYSKLPLTPSTWLGLTTVLQILLVIWIWSFSSFLVKFIRSASSTKSDADA</sequence>
<dbReference type="Proteomes" id="UP000008827">
    <property type="component" value="Chromosome 5"/>
</dbReference>
<dbReference type="RefSeq" id="XP_006579572.1">
    <property type="nucleotide sequence ID" value="XM_006579509.4"/>
</dbReference>
<gene>
    <name evidence="3" type="primary">LOC100819863</name>
    <name evidence="2" type="ORF">GLYMA_05G039300</name>
</gene>
<feature type="transmembrane region" description="Helical" evidence="1">
    <location>
        <begin position="195"/>
        <end position="216"/>
    </location>
</feature>